<protein>
    <submittedName>
        <fullName evidence="1">Uncharacterized protein</fullName>
    </submittedName>
</protein>
<proteinExistence type="predicted"/>
<dbReference type="Proteomes" id="UP000267096">
    <property type="component" value="Unassembled WGS sequence"/>
</dbReference>
<accession>A0A3P6RUS4</accession>
<dbReference type="AlphaFoldDB" id="A0A3P6RUS4"/>
<reference evidence="1 2" key="1">
    <citation type="submission" date="2018-11" db="EMBL/GenBank/DDBJ databases">
        <authorList>
            <consortium name="Pathogen Informatics"/>
        </authorList>
    </citation>
    <scope>NUCLEOTIDE SEQUENCE [LARGE SCALE GENOMIC DNA]</scope>
</reference>
<sequence>MQRLLTFSLEQGFIAAKAKSDHKVYFFAQPSSFLYASFYDDDSSQSDVLEQPEGLILSIICL</sequence>
<evidence type="ECO:0000313" key="2">
    <source>
        <dbReference type="Proteomes" id="UP000267096"/>
    </source>
</evidence>
<gene>
    <name evidence="1" type="ORF">ASIM_LOCUS17268</name>
</gene>
<keyword evidence="2" id="KW-1185">Reference proteome</keyword>
<organism evidence="1 2">
    <name type="scientific">Anisakis simplex</name>
    <name type="common">Herring worm</name>
    <dbReference type="NCBI Taxonomy" id="6269"/>
    <lineage>
        <taxon>Eukaryota</taxon>
        <taxon>Metazoa</taxon>
        <taxon>Ecdysozoa</taxon>
        <taxon>Nematoda</taxon>
        <taxon>Chromadorea</taxon>
        <taxon>Rhabditida</taxon>
        <taxon>Spirurina</taxon>
        <taxon>Ascaridomorpha</taxon>
        <taxon>Ascaridoidea</taxon>
        <taxon>Anisakidae</taxon>
        <taxon>Anisakis</taxon>
        <taxon>Anisakis simplex complex</taxon>
    </lineage>
</organism>
<name>A0A3P6RUS4_ANISI</name>
<dbReference type="EMBL" id="UYRR01033927">
    <property type="protein sequence ID" value="VDK59953.1"/>
    <property type="molecule type" value="Genomic_DNA"/>
</dbReference>
<evidence type="ECO:0000313" key="1">
    <source>
        <dbReference type="EMBL" id="VDK59953.1"/>
    </source>
</evidence>